<name>A0ABR9QQJ8_9ACTN</name>
<dbReference type="PANTHER" id="PTHR45663">
    <property type="entry name" value="GEO12009P1"/>
    <property type="match status" value="1"/>
</dbReference>
<reference evidence="9 10" key="1">
    <citation type="submission" date="2020-10" db="EMBL/GenBank/DDBJ databases">
        <title>ChiBAC.</title>
        <authorList>
            <person name="Zenner C."/>
            <person name="Hitch T.C.A."/>
            <person name="Clavel T."/>
        </authorList>
    </citation>
    <scope>NUCLEOTIDE SEQUENCE [LARGE SCALE GENOMIC DNA]</scope>
    <source>
        <strain evidence="9 10">DSM 107455</strain>
    </source>
</reference>
<dbReference type="Proteomes" id="UP001194273">
    <property type="component" value="Unassembled WGS sequence"/>
</dbReference>
<keyword evidence="3" id="KW-0249">Electron transport</keyword>
<keyword evidence="5" id="KW-0676">Redox-active center</keyword>
<evidence type="ECO:0000256" key="1">
    <source>
        <dbReference type="ARBA" id="ARBA00008987"/>
    </source>
</evidence>
<keyword evidence="10" id="KW-1185">Reference proteome</keyword>
<dbReference type="InterPro" id="IPR036249">
    <property type="entry name" value="Thioredoxin-like_sf"/>
</dbReference>
<dbReference type="PRINTS" id="PR00421">
    <property type="entry name" value="THIOREDOXIN"/>
</dbReference>
<comment type="similarity">
    <text evidence="1 7">Belongs to the thioredoxin family.</text>
</comment>
<evidence type="ECO:0000259" key="8">
    <source>
        <dbReference type="PROSITE" id="PS51352"/>
    </source>
</evidence>
<dbReference type="EMBL" id="JADCJZ010000001">
    <property type="protein sequence ID" value="MBE5023348.1"/>
    <property type="molecule type" value="Genomic_DNA"/>
</dbReference>
<comment type="caution">
    <text evidence="9">The sequence shown here is derived from an EMBL/GenBank/DDBJ whole genome shotgun (WGS) entry which is preliminary data.</text>
</comment>
<evidence type="ECO:0000256" key="6">
    <source>
        <dbReference type="NCBIfam" id="TIGR01068"/>
    </source>
</evidence>
<dbReference type="PROSITE" id="PS00194">
    <property type="entry name" value="THIOREDOXIN_1"/>
    <property type="match status" value="1"/>
</dbReference>
<evidence type="ECO:0000256" key="5">
    <source>
        <dbReference type="ARBA" id="ARBA00023284"/>
    </source>
</evidence>
<dbReference type="CDD" id="cd02947">
    <property type="entry name" value="TRX_family"/>
    <property type="match status" value="1"/>
</dbReference>
<dbReference type="SUPFAM" id="SSF52833">
    <property type="entry name" value="Thioredoxin-like"/>
    <property type="match status" value="1"/>
</dbReference>
<evidence type="ECO:0000256" key="4">
    <source>
        <dbReference type="ARBA" id="ARBA00023157"/>
    </source>
</evidence>
<dbReference type="PANTHER" id="PTHR45663:SF11">
    <property type="entry name" value="GEO12009P1"/>
    <property type="match status" value="1"/>
</dbReference>
<dbReference type="InterPro" id="IPR005746">
    <property type="entry name" value="Thioredoxin"/>
</dbReference>
<protein>
    <recommendedName>
        <fullName evidence="6 7">Thioredoxin</fullName>
    </recommendedName>
</protein>
<dbReference type="Gene3D" id="3.40.30.10">
    <property type="entry name" value="Glutaredoxin"/>
    <property type="match status" value="1"/>
</dbReference>
<gene>
    <name evidence="9" type="primary">trxA</name>
    <name evidence="9" type="ORF">INF26_00530</name>
</gene>
<dbReference type="Pfam" id="PF00085">
    <property type="entry name" value="Thioredoxin"/>
    <property type="match status" value="1"/>
</dbReference>
<evidence type="ECO:0000256" key="3">
    <source>
        <dbReference type="ARBA" id="ARBA00022982"/>
    </source>
</evidence>
<accession>A0ABR9QQJ8</accession>
<dbReference type="InterPro" id="IPR017937">
    <property type="entry name" value="Thioredoxin_CS"/>
</dbReference>
<keyword evidence="2" id="KW-0813">Transport</keyword>
<dbReference type="NCBIfam" id="TIGR01068">
    <property type="entry name" value="thioredoxin"/>
    <property type="match status" value="1"/>
</dbReference>
<dbReference type="InterPro" id="IPR013766">
    <property type="entry name" value="Thioredoxin_domain"/>
</dbReference>
<evidence type="ECO:0000256" key="7">
    <source>
        <dbReference type="PIRNR" id="PIRNR000077"/>
    </source>
</evidence>
<dbReference type="PROSITE" id="PS51352">
    <property type="entry name" value="THIOREDOXIN_2"/>
    <property type="match status" value="1"/>
</dbReference>
<evidence type="ECO:0000256" key="2">
    <source>
        <dbReference type="ARBA" id="ARBA00022448"/>
    </source>
</evidence>
<dbReference type="PIRSF" id="PIRSF000077">
    <property type="entry name" value="Thioredoxin"/>
    <property type="match status" value="1"/>
</dbReference>
<evidence type="ECO:0000313" key="9">
    <source>
        <dbReference type="EMBL" id="MBE5023348.1"/>
    </source>
</evidence>
<proteinExistence type="inferred from homology"/>
<dbReference type="RefSeq" id="WP_193528807.1">
    <property type="nucleotide sequence ID" value="NZ_JADCJZ010000001.1"/>
</dbReference>
<keyword evidence="4" id="KW-1015">Disulfide bond</keyword>
<sequence>MSQAITGAEFDAVVASSDKPVLVDFWASWCGPCRALGPVVDQISQEMADRLTVYKCNVDEESGLAERFRIVSIPTLILFKGGVPVHTMVGNMPKASLVSELEANL</sequence>
<feature type="domain" description="Thioredoxin" evidence="8">
    <location>
        <begin position="1"/>
        <end position="105"/>
    </location>
</feature>
<evidence type="ECO:0000313" key="10">
    <source>
        <dbReference type="Proteomes" id="UP001194273"/>
    </source>
</evidence>
<organism evidence="9 10">
    <name type="scientific">Thermophilibacter gallinarum</name>
    <dbReference type="NCBI Taxonomy" id="2779357"/>
    <lineage>
        <taxon>Bacteria</taxon>
        <taxon>Bacillati</taxon>
        <taxon>Actinomycetota</taxon>
        <taxon>Coriobacteriia</taxon>
        <taxon>Coriobacteriales</taxon>
        <taxon>Atopobiaceae</taxon>
        <taxon>Thermophilibacter</taxon>
    </lineage>
</organism>